<feature type="region of interest" description="Disordered" evidence="1">
    <location>
        <begin position="83"/>
        <end position="102"/>
    </location>
</feature>
<evidence type="ECO:0000313" key="2">
    <source>
        <dbReference type="EMBL" id="JAG91640.1"/>
    </source>
</evidence>
<protein>
    <submittedName>
        <fullName evidence="2">Putative secreted protein</fullName>
    </submittedName>
</protein>
<name>A0A0C9R3U8_AMBAM</name>
<feature type="non-terminal residue" evidence="2">
    <location>
        <position position="1"/>
    </location>
</feature>
<dbReference type="AlphaFoldDB" id="A0A0C9R3U8"/>
<sequence>PEFYILGMAPFVAIRTLSKLAAIVIGVLPPGLARPQGNAELEPEPFCGIDPVNIQGIYYYSTCICSQKGGAKLTDGMNCLKTDPRGDQELNGKQGKCKDGKC</sequence>
<dbReference type="EMBL" id="GBZX01001100">
    <property type="protein sequence ID" value="JAG91640.1"/>
    <property type="molecule type" value="mRNA"/>
</dbReference>
<feature type="non-terminal residue" evidence="2">
    <location>
        <position position="102"/>
    </location>
</feature>
<proteinExistence type="evidence at transcript level"/>
<accession>A0A0C9R3U8</accession>
<evidence type="ECO:0000256" key="1">
    <source>
        <dbReference type="SAM" id="MobiDB-lite"/>
    </source>
</evidence>
<organism evidence="2">
    <name type="scientific">Amblyomma americanum</name>
    <name type="common">Lone star tick</name>
    <dbReference type="NCBI Taxonomy" id="6943"/>
    <lineage>
        <taxon>Eukaryota</taxon>
        <taxon>Metazoa</taxon>
        <taxon>Ecdysozoa</taxon>
        <taxon>Arthropoda</taxon>
        <taxon>Chelicerata</taxon>
        <taxon>Arachnida</taxon>
        <taxon>Acari</taxon>
        <taxon>Parasitiformes</taxon>
        <taxon>Ixodida</taxon>
        <taxon>Ixodoidea</taxon>
        <taxon>Ixodidae</taxon>
        <taxon>Amblyomminae</taxon>
        <taxon>Amblyomma</taxon>
    </lineage>
</organism>
<reference evidence="2" key="1">
    <citation type="journal article" date="2015" name="PLoS ONE">
        <title>An Insight into the Sialome of the Lone Star Tick, Amblyomma americanum, with a Glimpse on Its Time Dependent Gene Expression.</title>
        <authorList>
            <person name="Karim S."/>
            <person name="Ribeiro J.M."/>
        </authorList>
    </citation>
    <scope>NUCLEOTIDE SEQUENCE</scope>
    <source>
        <tissue evidence="2">Salivary gland</tissue>
    </source>
</reference>